<evidence type="ECO:0000313" key="3">
    <source>
        <dbReference type="EMBL" id="UZJ24585.1"/>
    </source>
</evidence>
<dbReference type="NCBIfam" id="TIGR00350">
    <property type="entry name" value="lytR_cpsA_psr"/>
    <property type="match status" value="1"/>
</dbReference>
<dbReference type="InterPro" id="IPR004474">
    <property type="entry name" value="LytR_CpsA_psr"/>
</dbReference>
<dbReference type="InterPro" id="IPR050922">
    <property type="entry name" value="LytR/CpsA/Psr_CW_biosynth"/>
</dbReference>
<dbReference type="EMBL" id="CP110615">
    <property type="protein sequence ID" value="UZJ24585.1"/>
    <property type="molecule type" value="Genomic_DNA"/>
</dbReference>
<dbReference type="Pfam" id="PF03816">
    <property type="entry name" value="LytR_cpsA_psr"/>
    <property type="match status" value="1"/>
</dbReference>
<name>A0ABY6NYX0_9NOCA</name>
<comment type="similarity">
    <text evidence="1">Belongs to the LytR/CpsA/Psr (LCP) family.</text>
</comment>
<protein>
    <submittedName>
        <fullName evidence="3">LCP family protein</fullName>
    </submittedName>
</protein>
<accession>A0ABY6NYX0</accession>
<gene>
    <name evidence="3" type="ORF">RHODO2019_15885</name>
</gene>
<proteinExistence type="inferred from homology"/>
<evidence type="ECO:0000313" key="4">
    <source>
        <dbReference type="Proteomes" id="UP001164965"/>
    </source>
</evidence>
<dbReference type="PANTHER" id="PTHR33392">
    <property type="entry name" value="POLYISOPRENYL-TEICHOIC ACID--PEPTIDOGLYCAN TEICHOIC ACID TRANSFERASE TAGU"/>
    <property type="match status" value="1"/>
</dbReference>
<reference evidence="3" key="1">
    <citation type="submission" date="2022-10" db="EMBL/GenBank/DDBJ databases">
        <title>Rhodococcus sp.75.</title>
        <authorList>
            <person name="Sun M."/>
        </authorList>
    </citation>
    <scope>NUCLEOTIDE SEQUENCE</scope>
    <source>
        <strain evidence="3">75</strain>
    </source>
</reference>
<evidence type="ECO:0000256" key="1">
    <source>
        <dbReference type="ARBA" id="ARBA00006068"/>
    </source>
</evidence>
<evidence type="ECO:0000259" key="2">
    <source>
        <dbReference type="Pfam" id="PF03816"/>
    </source>
</evidence>
<dbReference type="RefSeq" id="WP_265382692.1">
    <property type="nucleotide sequence ID" value="NZ_CP110615.1"/>
</dbReference>
<dbReference type="Gene3D" id="3.40.630.190">
    <property type="entry name" value="LCP protein"/>
    <property type="match status" value="1"/>
</dbReference>
<feature type="domain" description="Cell envelope-related transcriptional attenuator" evidence="2">
    <location>
        <begin position="87"/>
        <end position="230"/>
    </location>
</feature>
<organism evidence="3 4">
    <name type="scientific">Rhodococcus antarcticus</name>
    <dbReference type="NCBI Taxonomy" id="2987751"/>
    <lineage>
        <taxon>Bacteria</taxon>
        <taxon>Bacillati</taxon>
        <taxon>Actinomycetota</taxon>
        <taxon>Actinomycetes</taxon>
        <taxon>Mycobacteriales</taxon>
        <taxon>Nocardiaceae</taxon>
        <taxon>Rhodococcus</taxon>
    </lineage>
</organism>
<dbReference type="PANTHER" id="PTHR33392:SF6">
    <property type="entry name" value="POLYISOPRENYL-TEICHOIC ACID--PEPTIDOGLYCAN TEICHOIC ACID TRANSFERASE TAGU"/>
    <property type="match status" value="1"/>
</dbReference>
<keyword evidence="4" id="KW-1185">Reference proteome</keyword>
<dbReference type="Proteomes" id="UP001164965">
    <property type="component" value="Chromosome"/>
</dbReference>
<sequence length="323" mass="33649">MPPARPRRKRRWGRRLGVVALVLLLALGGFTWFLDAKLNRVAALVDYAGRPAATSGTNWLLVGSDSRADLSPEQQAALSTGDTGGSRTDTIMLLHKPSSGASTLVSIPRDSYLDIPGHGRNKVNAAFSIGGPQLLVQTVERATGLRIQHYAEVGFGGFAGVVDAVGGVTMCLPNAIDDPAAGINLAAGCQQLTGAQALGYVRTRHTFANQDLTRIANQRAFLTALFAKASSPSTFLNPFRFLPLATQGVGSLTVDSGDHVWNLAGLGLSISSGDLVNTTVPVGGTPNVPGAGSVVEWDRAKAQQFFGALAADRPLPADLVSGG</sequence>